<feature type="transmembrane region" description="Helical" evidence="6">
    <location>
        <begin position="279"/>
        <end position="299"/>
    </location>
</feature>
<evidence type="ECO:0000256" key="1">
    <source>
        <dbReference type="ARBA" id="ARBA00004651"/>
    </source>
</evidence>
<feature type="transmembrane region" description="Helical" evidence="6">
    <location>
        <begin position="12"/>
        <end position="33"/>
    </location>
</feature>
<dbReference type="PANTHER" id="PTHR30250">
    <property type="entry name" value="PST FAMILY PREDICTED COLANIC ACID TRANSPORTER"/>
    <property type="match status" value="1"/>
</dbReference>
<dbReference type="CDD" id="cd13124">
    <property type="entry name" value="MATE_SpoVB_like"/>
    <property type="match status" value="1"/>
</dbReference>
<evidence type="ECO:0000256" key="2">
    <source>
        <dbReference type="ARBA" id="ARBA00022475"/>
    </source>
</evidence>
<dbReference type="AlphaFoldDB" id="A0A8J7GC71"/>
<feature type="transmembrane region" description="Helical" evidence="6">
    <location>
        <begin position="53"/>
        <end position="71"/>
    </location>
</feature>
<feature type="transmembrane region" description="Helical" evidence="6">
    <location>
        <begin position="320"/>
        <end position="340"/>
    </location>
</feature>
<proteinExistence type="predicted"/>
<feature type="transmembrane region" description="Helical" evidence="6">
    <location>
        <begin position="92"/>
        <end position="116"/>
    </location>
</feature>
<dbReference type="Pfam" id="PF01943">
    <property type="entry name" value="Polysacc_synt"/>
    <property type="match status" value="1"/>
</dbReference>
<name>A0A8J7GC71_9BACL</name>
<evidence type="ECO:0000313" key="8">
    <source>
        <dbReference type="Proteomes" id="UP000622653"/>
    </source>
</evidence>
<protein>
    <submittedName>
        <fullName evidence="7">Polysaccharide biosynthesis protein</fullName>
    </submittedName>
</protein>
<feature type="transmembrane region" description="Helical" evidence="6">
    <location>
        <begin position="352"/>
        <end position="373"/>
    </location>
</feature>
<evidence type="ECO:0000256" key="5">
    <source>
        <dbReference type="ARBA" id="ARBA00023136"/>
    </source>
</evidence>
<sequence length="528" mass="59420">MNRQSEWSMQQFMKGASILTLAAFIVKILSAIYRVPFQNMVGDAGFYTYQQVYPLLGIFVIWTSFGFAVALSKQLADQTTLQAKREVYTSAVLLLGIISIALFIVLQSSAPLIASIMGDTQLTSLIRATSWMALCMAPIATMKGAAQAEGRLMPVAISNIMEQAVRVTIVIGGAYFVMRSSADIYKASHVAIYGSIAGGLVAVVILWIKREPRKWAYSSQWKRHWKELFILSVSFSASSLILLFYQLIDSITIFKILVKSMPMQQAMELKGVYDRGQPFVQLGILVATTLSLAIVPLIAHYEMAKTEEKAKQFTTLTFRIAFIFGLAATVGLLLVLKPLNIMLFRHNEQWEALAFFLTQIFLLSLVLPLTAILQGKGKTAFPIVVFGGSVLLKYGLNIWFIPHYQVVGAALSSFITLCLVTLLMMVYFKRIVQERMATRRFYRISLVSTLAMVAIVYPYLYMIPWEDVIGTSRFAATFLTITSAIIGAFVFSICMMRRPIIQIREWYVLPFGRQIAKWQLYVQKEEKK</sequence>
<feature type="transmembrane region" description="Helical" evidence="6">
    <location>
        <begin position="440"/>
        <end position="462"/>
    </location>
</feature>
<dbReference type="InterPro" id="IPR050833">
    <property type="entry name" value="Poly_Biosynth_Transport"/>
</dbReference>
<gene>
    <name evidence="7" type="ORF">IRY55_13055</name>
</gene>
<dbReference type="PANTHER" id="PTHR30250:SF29">
    <property type="entry name" value="POLYSACCHARIDE BIOSYNTHESIS PROTEIN C-TERMINAL DOMAIN-CONTAINING PROTEIN"/>
    <property type="match status" value="1"/>
</dbReference>
<dbReference type="GO" id="GO:0005886">
    <property type="term" value="C:plasma membrane"/>
    <property type="evidence" value="ECO:0007669"/>
    <property type="project" value="UniProtKB-SubCell"/>
</dbReference>
<feature type="transmembrane region" description="Helical" evidence="6">
    <location>
        <begin position="190"/>
        <end position="208"/>
    </location>
</feature>
<organism evidence="7 8">
    <name type="scientific">Savagea serpentis</name>
    <dbReference type="NCBI Taxonomy" id="2785297"/>
    <lineage>
        <taxon>Bacteria</taxon>
        <taxon>Bacillati</taxon>
        <taxon>Bacillota</taxon>
        <taxon>Bacilli</taxon>
        <taxon>Bacillales</taxon>
        <taxon>Caryophanaceae</taxon>
        <taxon>Savagea</taxon>
    </lineage>
</organism>
<comment type="subcellular location">
    <subcellularLocation>
        <location evidence="1">Cell membrane</location>
        <topology evidence="1">Multi-pass membrane protein</topology>
    </subcellularLocation>
</comment>
<evidence type="ECO:0000256" key="4">
    <source>
        <dbReference type="ARBA" id="ARBA00022989"/>
    </source>
</evidence>
<dbReference type="EMBL" id="JADKPV010000011">
    <property type="protein sequence ID" value="MBF4502289.1"/>
    <property type="molecule type" value="Genomic_DNA"/>
</dbReference>
<keyword evidence="2" id="KW-1003">Cell membrane</keyword>
<evidence type="ECO:0000256" key="6">
    <source>
        <dbReference type="SAM" id="Phobius"/>
    </source>
</evidence>
<dbReference type="InterPro" id="IPR024923">
    <property type="entry name" value="PG_synth_SpoVB"/>
</dbReference>
<keyword evidence="3 6" id="KW-0812">Transmembrane</keyword>
<reference evidence="7" key="1">
    <citation type="submission" date="2020-11" db="EMBL/GenBank/DDBJ databases">
        <title>Multidrug resistant novel bacterium Savagea serpentis sp. nov., isolated from the scats of a vine snake (Ahaetulla nasuta).</title>
        <authorList>
            <person name="Venkata Ramana V."/>
            <person name="Vikas Patil S."/>
            <person name="Yogita Lugani V."/>
        </authorList>
    </citation>
    <scope>NUCLEOTIDE SEQUENCE</scope>
    <source>
        <strain evidence="7">SN6</strain>
    </source>
</reference>
<dbReference type="RefSeq" id="WP_194563775.1">
    <property type="nucleotide sequence ID" value="NZ_JADKPV010000011.1"/>
</dbReference>
<feature type="transmembrane region" description="Helical" evidence="6">
    <location>
        <begin position="228"/>
        <end position="248"/>
    </location>
</feature>
<evidence type="ECO:0000256" key="3">
    <source>
        <dbReference type="ARBA" id="ARBA00022692"/>
    </source>
</evidence>
<dbReference type="Proteomes" id="UP000622653">
    <property type="component" value="Unassembled WGS sequence"/>
</dbReference>
<keyword evidence="5 6" id="KW-0472">Membrane</keyword>
<dbReference type="InterPro" id="IPR002797">
    <property type="entry name" value="Polysacc_synth"/>
</dbReference>
<keyword evidence="4 6" id="KW-1133">Transmembrane helix</keyword>
<feature type="transmembrane region" description="Helical" evidence="6">
    <location>
        <begin position="474"/>
        <end position="494"/>
    </location>
</feature>
<comment type="caution">
    <text evidence="7">The sequence shown here is derived from an EMBL/GenBank/DDBJ whole genome shotgun (WGS) entry which is preliminary data.</text>
</comment>
<feature type="transmembrane region" description="Helical" evidence="6">
    <location>
        <begin position="406"/>
        <end position="428"/>
    </location>
</feature>
<accession>A0A8J7GC71</accession>
<keyword evidence="8" id="KW-1185">Reference proteome</keyword>
<evidence type="ECO:0000313" key="7">
    <source>
        <dbReference type="EMBL" id="MBF4502289.1"/>
    </source>
</evidence>
<feature type="transmembrane region" description="Helical" evidence="6">
    <location>
        <begin position="380"/>
        <end position="400"/>
    </location>
</feature>